<reference evidence="1 2" key="1">
    <citation type="submission" date="2016-12" db="EMBL/GenBank/DDBJ databases">
        <title>The genomes of Aspergillus section Nigri reveals drivers in fungal speciation.</title>
        <authorList>
            <consortium name="DOE Joint Genome Institute"/>
            <person name="Vesth T.C."/>
            <person name="Nybo J."/>
            <person name="Theobald S."/>
            <person name="Brandl J."/>
            <person name="Frisvad J.C."/>
            <person name="Nielsen K.F."/>
            <person name="Lyhne E.K."/>
            <person name="Kogle M.E."/>
            <person name="Kuo A."/>
            <person name="Riley R."/>
            <person name="Clum A."/>
            <person name="Nolan M."/>
            <person name="Lipzen A."/>
            <person name="Salamov A."/>
            <person name="Henrissat B."/>
            <person name="Wiebenga A."/>
            <person name="De Vries R.P."/>
            <person name="Grigoriev I.V."/>
            <person name="Mortensen U.H."/>
            <person name="Andersen M.R."/>
            <person name="Baker S.E."/>
        </authorList>
    </citation>
    <scope>NUCLEOTIDE SEQUENCE [LARGE SCALE GENOMIC DNA]</scope>
    <source>
        <strain evidence="1 2">IBT 23096</strain>
    </source>
</reference>
<proteinExistence type="predicted"/>
<name>A0A2I2G5R4_9EURO</name>
<dbReference type="VEuPathDB" id="FungiDB:P170DRAFT_427332"/>
<dbReference type="GeneID" id="36555467"/>
<dbReference type="RefSeq" id="XP_024703528.1">
    <property type="nucleotide sequence ID" value="XM_024847768.1"/>
</dbReference>
<organism evidence="1 2">
    <name type="scientific">Aspergillus steynii IBT 23096</name>
    <dbReference type="NCBI Taxonomy" id="1392250"/>
    <lineage>
        <taxon>Eukaryota</taxon>
        <taxon>Fungi</taxon>
        <taxon>Dikarya</taxon>
        <taxon>Ascomycota</taxon>
        <taxon>Pezizomycotina</taxon>
        <taxon>Eurotiomycetes</taxon>
        <taxon>Eurotiomycetidae</taxon>
        <taxon>Eurotiales</taxon>
        <taxon>Aspergillaceae</taxon>
        <taxon>Aspergillus</taxon>
        <taxon>Aspergillus subgen. Circumdati</taxon>
    </lineage>
</organism>
<dbReference type="AlphaFoldDB" id="A0A2I2G5R4"/>
<gene>
    <name evidence="1" type="ORF">P170DRAFT_427332</name>
</gene>
<evidence type="ECO:0000313" key="1">
    <source>
        <dbReference type="EMBL" id="PLB48226.1"/>
    </source>
</evidence>
<evidence type="ECO:0000313" key="2">
    <source>
        <dbReference type="Proteomes" id="UP000234275"/>
    </source>
</evidence>
<dbReference type="Proteomes" id="UP000234275">
    <property type="component" value="Unassembled WGS sequence"/>
</dbReference>
<keyword evidence="2" id="KW-1185">Reference proteome</keyword>
<comment type="caution">
    <text evidence="1">The sequence shown here is derived from an EMBL/GenBank/DDBJ whole genome shotgun (WGS) entry which is preliminary data.</text>
</comment>
<sequence length="243" mass="27650">MTVKIERKSDFCDTGLVDDLAREHIIITGGCWSDGMIDRAACLSEKCSEEAVLVKTSKQEHTSLPRDSTVQLAWQTRAVSTTQQNMASPVEVKRINPRSEVIAHCYLNVREVMYAIEISARKQSAQGHFRNAGITLDEYDMEIAARLQFQYLSQIRRPIRFYIYFVQITKDILYIASCTAELEIKHNHTVDSKKSLGRWLMVRLGLKGNILTTGNVIPRNELHQCRNLLATDALENPLLLNQV</sequence>
<accession>A0A2I2G5R4</accession>
<dbReference type="EMBL" id="MSFO01000005">
    <property type="protein sequence ID" value="PLB48226.1"/>
    <property type="molecule type" value="Genomic_DNA"/>
</dbReference>
<protein>
    <submittedName>
        <fullName evidence="1">Uncharacterized protein</fullName>
    </submittedName>
</protein>